<dbReference type="AlphaFoldDB" id="A0A444L6F7"/>
<organism evidence="2 3">
    <name type="scientific">Methanosuratincola subterraneus</name>
    <dbReference type="NCBI Taxonomy" id="2593994"/>
    <lineage>
        <taxon>Archaea</taxon>
        <taxon>Thermoproteota</taxon>
        <taxon>Methanosuratincolia</taxon>
        <taxon>Candidatus Methanomethylicales</taxon>
        <taxon>Candidatus Methanomethylicaceae</taxon>
        <taxon>Candidatus Methanosuratincola (ex Vanwonterghem et al. 2016)</taxon>
    </lineage>
</organism>
<evidence type="ECO:0000313" key="3">
    <source>
        <dbReference type="Proteomes" id="UP000288215"/>
    </source>
</evidence>
<accession>A0A444L6F7</accession>
<comment type="caution">
    <text evidence="2">The sequence shown here is derived from an EMBL/GenBank/DDBJ whole genome shotgun (WGS) entry which is preliminary data.</text>
</comment>
<dbReference type="Proteomes" id="UP000288215">
    <property type="component" value="Unassembled WGS sequence"/>
</dbReference>
<name>A0A444L6F7_METS7</name>
<reference evidence="2 3" key="1">
    <citation type="submission" date="2018-12" db="EMBL/GenBank/DDBJ databases">
        <title>The complete genome of the methanogenic archaea of the candidate phylum Verstraetearchaeota, obtained from the metagenome of underground thermal water.</title>
        <authorList>
            <person name="Kadnikov V.V."/>
            <person name="Mardanov A.V."/>
            <person name="Beletsky A.V."/>
            <person name="Karnachuk O.V."/>
            <person name="Ravin N.V."/>
        </authorList>
    </citation>
    <scope>NUCLEOTIDE SEQUENCE [LARGE SCALE GENOMIC DNA]</scope>
    <source>
        <strain evidence="2">Ch88</strain>
    </source>
</reference>
<protein>
    <submittedName>
        <fullName evidence="2">Uncharacterized protein</fullName>
    </submittedName>
</protein>
<feature type="transmembrane region" description="Helical" evidence="1">
    <location>
        <begin position="21"/>
        <end position="47"/>
    </location>
</feature>
<evidence type="ECO:0000313" key="2">
    <source>
        <dbReference type="EMBL" id="RWX73161.1"/>
    </source>
</evidence>
<proteinExistence type="predicted"/>
<sequence length="171" mass="18711">MWSKESIFDRKMRQVSQPLRAMFVVLTVSTVGVVALLAVFLSAHPYFSPFQPVVLPRGWIDQQTYVSENFTIVKGQTVKDIFGYAGAGGQSIMVLGVQPLAIRQVGNIDVKFNGISLGETYINQTLVVNTSIASCCFVTLIQAGVDNVVEITSKGFEGDFRYLIIIPTGGR</sequence>
<keyword evidence="1" id="KW-1133">Transmembrane helix</keyword>
<keyword evidence="1" id="KW-0812">Transmembrane</keyword>
<gene>
    <name evidence="2" type="ORF">Metus_1135</name>
</gene>
<evidence type="ECO:0000256" key="1">
    <source>
        <dbReference type="SAM" id="Phobius"/>
    </source>
</evidence>
<keyword evidence="1" id="KW-0472">Membrane</keyword>
<dbReference type="EMBL" id="RXGA01000003">
    <property type="protein sequence ID" value="RWX73161.1"/>
    <property type="molecule type" value="Genomic_DNA"/>
</dbReference>